<keyword evidence="5" id="KW-1185">Reference proteome</keyword>
<proteinExistence type="predicted"/>
<evidence type="ECO:0000256" key="1">
    <source>
        <dbReference type="SAM" id="MobiDB-lite"/>
    </source>
</evidence>
<evidence type="ECO:0000313" key="4">
    <source>
        <dbReference type="EMBL" id="MBL7255297.1"/>
    </source>
</evidence>
<dbReference type="EMBL" id="JAENHO010000003">
    <property type="protein sequence ID" value="MBL7255297.1"/>
    <property type="molecule type" value="Genomic_DNA"/>
</dbReference>
<dbReference type="RefSeq" id="WP_202991752.1">
    <property type="nucleotide sequence ID" value="NZ_JAENHO010000003.1"/>
</dbReference>
<feature type="region of interest" description="Disordered" evidence="1">
    <location>
        <begin position="325"/>
        <end position="350"/>
    </location>
</feature>
<evidence type="ECO:0000256" key="2">
    <source>
        <dbReference type="SAM" id="Phobius"/>
    </source>
</evidence>
<evidence type="ECO:0000256" key="3">
    <source>
        <dbReference type="SAM" id="SignalP"/>
    </source>
</evidence>
<protein>
    <submittedName>
        <fullName evidence="4">Cell wall anchor protein</fullName>
    </submittedName>
</protein>
<reference evidence="4 5" key="1">
    <citation type="submission" date="2021-01" db="EMBL/GenBank/DDBJ databases">
        <title>Actinoplanes sp. nov. LDG1-01 isolated from lichen.</title>
        <authorList>
            <person name="Saeng-In P."/>
            <person name="Phongsopitanun W."/>
            <person name="Kanchanasin P."/>
            <person name="Yuki M."/>
            <person name="Kudo T."/>
            <person name="Ohkuma M."/>
            <person name="Tanasupawat S."/>
        </authorList>
    </citation>
    <scope>NUCLEOTIDE SEQUENCE [LARGE SCALE GENOMIC DNA]</scope>
    <source>
        <strain evidence="4 5">LDG1-01</strain>
    </source>
</reference>
<keyword evidence="3" id="KW-0732">Signal</keyword>
<keyword evidence="2" id="KW-1133">Transmembrane helix</keyword>
<accession>A0ABS1VNH1</accession>
<organism evidence="4 5">
    <name type="scientific">Paractinoplanes lichenicola</name>
    <dbReference type="NCBI Taxonomy" id="2802976"/>
    <lineage>
        <taxon>Bacteria</taxon>
        <taxon>Bacillati</taxon>
        <taxon>Actinomycetota</taxon>
        <taxon>Actinomycetes</taxon>
        <taxon>Micromonosporales</taxon>
        <taxon>Micromonosporaceae</taxon>
        <taxon>Paractinoplanes</taxon>
    </lineage>
</organism>
<gene>
    <name evidence="4" type="ORF">JKJ07_13335</name>
</gene>
<keyword evidence="2" id="KW-0812">Transmembrane</keyword>
<comment type="caution">
    <text evidence="4">The sequence shown here is derived from an EMBL/GenBank/DDBJ whole genome shotgun (WGS) entry which is preliminary data.</text>
</comment>
<feature type="chain" id="PRO_5046030883" evidence="3">
    <location>
        <begin position="35"/>
        <end position="386"/>
    </location>
</feature>
<feature type="transmembrane region" description="Helical" evidence="2">
    <location>
        <begin position="359"/>
        <end position="377"/>
    </location>
</feature>
<name>A0ABS1VNH1_9ACTN</name>
<dbReference type="Proteomes" id="UP000598996">
    <property type="component" value="Unassembled WGS sequence"/>
</dbReference>
<feature type="signal peptide" evidence="3">
    <location>
        <begin position="1"/>
        <end position="34"/>
    </location>
</feature>
<keyword evidence="2" id="KW-0472">Membrane</keyword>
<sequence>MNLLKSKLRRMTAVAAGTLIGLSGVAFFASPASAHDSFVKGSATCDTTTGDWVVTWEVNTDNGNEKGAENYRFLKVASFPTPVEGIVHTPDDADPAFPHKSNEPLVGTQRVAGDKGARGAGLEVQVKWSDEWIQYDHKRGFVKFHGTCSKEESPKPDAQLASSCEGVTVTLANGKDATADANFTIKGSKDFEKKVTVKAGEEPVAVQIPAENAEKVLVFEGESRKPILVGKWEKPENCNPPSEGGEAEVGYEVTCDSLIFGIDNTKGDETITLALKPNKGEAQTLVAKPGETKTLELKGEKGLIVNATINGEAQEALKWDELEKPADCDATPTPTPTESSPGEGGGGGLPVTGPVAGSIAGGAGLLLALGAVLFVMARRRKVKFTA</sequence>
<evidence type="ECO:0000313" key="5">
    <source>
        <dbReference type="Proteomes" id="UP000598996"/>
    </source>
</evidence>